<dbReference type="OrthoDB" id="270736at2157"/>
<evidence type="ECO:0000313" key="2">
    <source>
        <dbReference type="EMBL" id="QPV62342.1"/>
    </source>
</evidence>
<protein>
    <recommendedName>
        <fullName evidence="4">Lipoprotein</fullName>
    </recommendedName>
</protein>
<feature type="region of interest" description="Disordered" evidence="1">
    <location>
        <begin position="25"/>
        <end position="79"/>
    </location>
</feature>
<dbReference type="PROSITE" id="PS51257">
    <property type="entry name" value="PROKAR_LIPOPROTEIN"/>
    <property type="match status" value="1"/>
</dbReference>
<evidence type="ECO:0000313" key="3">
    <source>
        <dbReference type="Proteomes" id="UP000595001"/>
    </source>
</evidence>
<organism evidence="2 3">
    <name type="scientific">Halosimplex litoreum</name>
    <dbReference type="NCBI Taxonomy" id="1198301"/>
    <lineage>
        <taxon>Archaea</taxon>
        <taxon>Methanobacteriati</taxon>
        <taxon>Methanobacteriota</taxon>
        <taxon>Stenosarchaea group</taxon>
        <taxon>Halobacteria</taxon>
        <taxon>Halobacteriales</taxon>
        <taxon>Haloarculaceae</taxon>
        <taxon>Halosimplex</taxon>
    </lineage>
</organism>
<keyword evidence="3" id="KW-1185">Reference proteome</keyword>
<sequence>MRRRALLATLAFGLTGCLDLVGRDGNGPTAHGTGPEPTPATDATTRTVEPAEQRAPQSDPEAESPTETYRLGDGPPSGAQAHELVVWRDGPVRPVTVEVSAPEADIAVSPTPQLEPGAYLLFELTERVDYEVAVHVKGGTWYGFDLPGSYVDCNDSRTTVRVPESEPVEYGTFTTAMGCRVTVSSPTADGDE</sequence>
<evidence type="ECO:0000256" key="1">
    <source>
        <dbReference type="SAM" id="MobiDB-lite"/>
    </source>
</evidence>
<accession>A0A7T3FX89</accession>
<dbReference type="RefSeq" id="WP_198061149.1">
    <property type="nucleotide sequence ID" value="NZ_CP065856.1"/>
</dbReference>
<dbReference type="EMBL" id="CP065856">
    <property type="protein sequence ID" value="QPV62342.1"/>
    <property type="molecule type" value="Genomic_DNA"/>
</dbReference>
<reference evidence="2 3" key="1">
    <citation type="submission" date="2020-12" db="EMBL/GenBank/DDBJ databases">
        <title>Halosimplex halophilum sp. nov. and Halosimplex salinum sp. nov., two new members of the genus Halosimplex.</title>
        <authorList>
            <person name="Cui H.L."/>
        </authorList>
    </citation>
    <scope>NUCLEOTIDE SEQUENCE [LARGE SCALE GENOMIC DNA]</scope>
    <source>
        <strain evidence="2 3">YGH94</strain>
    </source>
</reference>
<gene>
    <name evidence="2" type="ORF">I7X12_16605</name>
</gene>
<evidence type="ECO:0008006" key="4">
    <source>
        <dbReference type="Google" id="ProtNLM"/>
    </source>
</evidence>
<dbReference type="AlphaFoldDB" id="A0A7T3FX89"/>
<dbReference type="Proteomes" id="UP000595001">
    <property type="component" value="Chromosome"/>
</dbReference>
<dbReference type="GeneID" id="60590148"/>
<proteinExistence type="predicted"/>
<dbReference type="KEGG" id="hlt:I7X12_16605"/>
<name>A0A7T3FX89_9EURY</name>